<name>A0A2P5GKS5_9ENTR</name>
<evidence type="ECO:0000313" key="4">
    <source>
        <dbReference type="Proteomes" id="UP000237073"/>
    </source>
</evidence>
<dbReference type="EMBL" id="PQGD01000017">
    <property type="protein sequence ID" value="POP45374.1"/>
    <property type="molecule type" value="Genomic_DNA"/>
</dbReference>
<dbReference type="Gene3D" id="3.40.630.30">
    <property type="match status" value="1"/>
</dbReference>
<sequence length="158" mass="18410">MIMLRPMHEDEYPAFLEYFIADYSREIASNYRLSDNDALARAQQEIADDLPDGVNTPCHVLLCLIVQEDNKTRHVGYLWYKPDTARRTVFIYDFHIFNTCQGQGLGKQALRAFEQDLRNKHFEHIRLRVAFDNPRARHVYETVGFGVTGINMSKSLIN</sequence>
<evidence type="ECO:0000313" key="3">
    <source>
        <dbReference type="EMBL" id="POP45374.1"/>
    </source>
</evidence>
<dbReference type="GO" id="GO:0016747">
    <property type="term" value="F:acyltransferase activity, transferring groups other than amino-acyl groups"/>
    <property type="evidence" value="ECO:0007669"/>
    <property type="project" value="InterPro"/>
</dbReference>
<keyword evidence="3" id="KW-0808">Transferase</keyword>
<dbReference type="SUPFAM" id="SSF55729">
    <property type="entry name" value="Acyl-CoA N-acyltransferases (Nat)"/>
    <property type="match status" value="1"/>
</dbReference>
<proteinExistence type="predicted"/>
<dbReference type="Pfam" id="PF00583">
    <property type="entry name" value="Acetyltransf_1"/>
    <property type="match status" value="1"/>
</dbReference>
<evidence type="ECO:0000313" key="2">
    <source>
        <dbReference type="EMBL" id="POP44044.1"/>
    </source>
</evidence>
<organism evidence="3 5">
    <name type="scientific">Superficieibacter electus</name>
    <dbReference type="NCBI Taxonomy" id="2022662"/>
    <lineage>
        <taxon>Bacteria</taxon>
        <taxon>Pseudomonadati</taxon>
        <taxon>Pseudomonadota</taxon>
        <taxon>Gammaproteobacteria</taxon>
        <taxon>Enterobacterales</taxon>
        <taxon>Enterobacteriaceae</taxon>
        <taxon>Superficieibacter</taxon>
    </lineage>
</organism>
<dbReference type="CDD" id="cd04301">
    <property type="entry name" value="NAT_SF"/>
    <property type="match status" value="1"/>
</dbReference>
<dbReference type="Proteomes" id="UP000247005">
    <property type="component" value="Unassembled WGS sequence"/>
</dbReference>
<gene>
    <name evidence="3" type="ORF">CHU32_19415</name>
    <name evidence="2" type="ORF">CHU33_13725</name>
</gene>
<evidence type="ECO:0000313" key="5">
    <source>
        <dbReference type="Proteomes" id="UP000247005"/>
    </source>
</evidence>
<evidence type="ECO:0000259" key="1">
    <source>
        <dbReference type="PROSITE" id="PS51186"/>
    </source>
</evidence>
<dbReference type="OrthoDB" id="1858440at2"/>
<dbReference type="InterPro" id="IPR016181">
    <property type="entry name" value="Acyl_CoA_acyltransferase"/>
</dbReference>
<keyword evidence="4" id="KW-1185">Reference proteome</keyword>
<dbReference type="EMBL" id="PQGE01000011">
    <property type="protein sequence ID" value="POP44044.1"/>
    <property type="molecule type" value="Genomic_DNA"/>
</dbReference>
<protein>
    <submittedName>
        <fullName evidence="3">GNAT family N-acetyltransferase</fullName>
    </submittedName>
</protein>
<dbReference type="AlphaFoldDB" id="A0A2P5GKS5"/>
<dbReference type="Proteomes" id="UP000237073">
    <property type="component" value="Unassembled WGS sequence"/>
</dbReference>
<dbReference type="InterPro" id="IPR000182">
    <property type="entry name" value="GNAT_dom"/>
</dbReference>
<feature type="domain" description="N-acetyltransferase" evidence="1">
    <location>
        <begin position="2"/>
        <end position="158"/>
    </location>
</feature>
<dbReference type="PROSITE" id="PS51186">
    <property type="entry name" value="GNAT"/>
    <property type="match status" value="1"/>
</dbReference>
<dbReference type="RefSeq" id="WP_103676648.1">
    <property type="nucleotide sequence ID" value="NZ_PQGD01000017.1"/>
</dbReference>
<reference evidence="4 5" key="1">
    <citation type="submission" date="2018-01" db="EMBL/GenBank/DDBJ databases">
        <title>Superficieibacter electus gen. nov., sp. nov., an extended-spectrum beta-lactamase possessing member of the Enterobacteriaceae family, isolated from intensive care unit surfaces.</title>
        <authorList>
            <person name="Potter R.F."/>
            <person name="D'Souza A.W."/>
        </authorList>
    </citation>
    <scope>NUCLEOTIDE SEQUENCE [LARGE SCALE GENOMIC DNA]</scope>
    <source>
        <strain evidence="3 5">BP-1</strain>
        <strain evidence="2 4">BP-2</strain>
    </source>
</reference>
<accession>A0A2P5GKS5</accession>
<comment type="caution">
    <text evidence="3">The sequence shown here is derived from an EMBL/GenBank/DDBJ whole genome shotgun (WGS) entry which is preliminary data.</text>
</comment>